<dbReference type="OrthoDB" id="9805576at2"/>
<feature type="binding site" evidence="9">
    <location>
        <position position="411"/>
    </location>
    <ligand>
        <name>ATP</name>
        <dbReference type="ChEBI" id="CHEBI:30616"/>
    </ligand>
</feature>
<dbReference type="InterPro" id="IPR000577">
    <property type="entry name" value="Carb_kinase_FGGY"/>
</dbReference>
<dbReference type="FunFam" id="3.30.420.40:FF:000008">
    <property type="entry name" value="Glycerol kinase"/>
    <property type="match status" value="1"/>
</dbReference>
<protein>
    <recommendedName>
        <fullName evidence="9">Glycerol kinase</fullName>
        <ecNumber evidence="9">2.7.1.30</ecNumber>
    </recommendedName>
    <alternativeName>
        <fullName evidence="9">ATP:glycerol 3-phosphotransferase</fullName>
    </alternativeName>
    <alternativeName>
        <fullName evidence="9">Glycerokinase</fullName>
        <shortName evidence="9">GK</shortName>
    </alternativeName>
</protein>
<dbReference type="GO" id="GO:0006072">
    <property type="term" value="P:glycerol-3-phosphate metabolic process"/>
    <property type="evidence" value="ECO:0007669"/>
    <property type="project" value="InterPro"/>
</dbReference>
<dbReference type="HAMAP" id="MF_00186">
    <property type="entry name" value="Glycerol_kin"/>
    <property type="match status" value="1"/>
</dbReference>
<evidence type="ECO:0000259" key="11">
    <source>
        <dbReference type="Pfam" id="PF00370"/>
    </source>
</evidence>
<feature type="domain" description="Carbohydrate kinase FGGY N-terminal" evidence="11">
    <location>
        <begin position="4"/>
        <end position="249"/>
    </location>
</feature>
<dbReference type="PANTHER" id="PTHR10196">
    <property type="entry name" value="SUGAR KINASE"/>
    <property type="match status" value="1"/>
</dbReference>
<feature type="binding site" evidence="9">
    <location>
        <position position="11"/>
    </location>
    <ligand>
        <name>sn-glycerol 3-phosphate</name>
        <dbReference type="ChEBI" id="CHEBI:57597"/>
    </ligand>
</feature>
<evidence type="ECO:0000256" key="4">
    <source>
        <dbReference type="ARBA" id="ARBA00022741"/>
    </source>
</evidence>
<dbReference type="UniPathway" id="UPA00618">
    <property type="reaction ID" value="UER00672"/>
</dbReference>
<feature type="binding site" evidence="9">
    <location>
        <position position="243"/>
    </location>
    <ligand>
        <name>glycerol</name>
        <dbReference type="ChEBI" id="CHEBI:17754"/>
    </ligand>
</feature>
<comment type="pathway">
    <text evidence="1 9">Polyol metabolism; glycerol degradation via glycerol kinase pathway; sn-glycerol 3-phosphate from glycerol: step 1/1.</text>
</comment>
<dbReference type="NCBIfam" id="NF000756">
    <property type="entry name" value="PRK00047.1"/>
    <property type="match status" value="1"/>
</dbReference>
<evidence type="ECO:0000313" key="13">
    <source>
        <dbReference type="EMBL" id="SEC97824.1"/>
    </source>
</evidence>
<dbReference type="SUPFAM" id="SSF53067">
    <property type="entry name" value="Actin-like ATPase domain"/>
    <property type="match status" value="2"/>
</dbReference>
<dbReference type="GO" id="GO:0019563">
    <property type="term" value="P:glycerol catabolic process"/>
    <property type="evidence" value="ECO:0007669"/>
    <property type="project" value="UniProtKB-UniRule"/>
</dbReference>
<evidence type="ECO:0000256" key="1">
    <source>
        <dbReference type="ARBA" id="ARBA00005190"/>
    </source>
</evidence>
<feature type="binding site" evidence="9">
    <location>
        <position position="311"/>
    </location>
    <ligand>
        <name>ATP</name>
        <dbReference type="ChEBI" id="CHEBI:30616"/>
    </ligand>
</feature>
<feature type="domain" description="Carbohydrate kinase FGGY C-terminal" evidence="12">
    <location>
        <begin position="259"/>
        <end position="451"/>
    </location>
</feature>
<dbReference type="CDD" id="cd07786">
    <property type="entry name" value="FGGY_EcGK_like"/>
    <property type="match status" value="1"/>
</dbReference>
<feature type="binding site" evidence="9">
    <location>
        <position position="242"/>
    </location>
    <ligand>
        <name>sn-glycerol 3-phosphate</name>
        <dbReference type="ChEBI" id="CHEBI:57597"/>
    </ligand>
</feature>
<feature type="binding site" evidence="9">
    <location>
        <position position="307"/>
    </location>
    <ligand>
        <name>ADP</name>
        <dbReference type="ChEBI" id="CHEBI:456216"/>
    </ligand>
</feature>
<dbReference type="Pfam" id="PF02782">
    <property type="entry name" value="FGGY_C"/>
    <property type="match status" value="1"/>
</dbReference>
<dbReference type="EC" id="2.7.1.30" evidence="9"/>
<accession>A0A1M6XFK0</accession>
<dbReference type="GO" id="GO:0004370">
    <property type="term" value="F:glycerol kinase activity"/>
    <property type="evidence" value="ECO:0007669"/>
    <property type="project" value="UniProtKB-UniRule"/>
</dbReference>
<feature type="binding site" evidence="9">
    <location>
        <position position="411"/>
    </location>
    <ligand>
        <name>ADP</name>
        <dbReference type="ChEBI" id="CHEBI:456216"/>
    </ligand>
</feature>
<evidence type="ECO:0000256" key="9">
    <source>
        <dbReference type="HAMAP-Rule" id="MF_00186"/>
    </source>
</evidence>
<feature type="binding site" evidence="9">
    <location>
        <position position="133"/>
    </location>
    <ligand>
        <name>sn-glycerol 3-phosphate</name>
        <dbReference type="ChEBI" id="CHEBI:57597"/>
    </ligand>
</feature>
<feature type="binding site" evidence="9">
    <location>
        <position position="11"/>
    </location>
    <ligand>
        <name>ATP</name>
        <dbReference type="ChEBI" id="CHEBI:30616"/>
    </ligand>
</feature>
<dbReference type="InterPro" id="IPR043129">
    <property type="entry name" value="ATPase_NBD"/>
</dbReference>
<keyword evidence="5 9" id="KW-0418">Kinase</keyword>
<dbReference type="FunFam" id="3.30.420.40:FF:000007">
    <property type="entry name" value="Glycerol kinase"/>
    <property type="match status" value="1"/>
</dbReference>
<feature type="binding site" evidence="9">
    <location>
        <position position="264"/>
    </location>
    <ligand>
        <name>ADP</name>
        <dbReference type="ChEBI" id="CHEBI:456216"/>
    </ligand>
</feature>
<feature type="binding site" evidence="9">
    <location>
        <position position="307"/>
    </location>
    <ligand>
        <name>ATP</name>
        <dbReference type="ChEBI" id="CHEBI:30616"/>
    </ligand>
</feature>
<dbReference type="AlphaFoldDB" id="A0A1M6XFK0"/>
<evidence type="ECO:0000256" key="2">
    <source>
        <dbReference type="ARBA" id="ARBA00009156"/>
    </source>
</evidence>
<feature type="binding site" evidence="9">
    <location>
        <position position="133"/>
    </location>
    <ligand>
        <name>glycerol</name>
        <dbReference type="ChEBI" id="CHEBI:17754"/>
    </ligand>
</feature>
<comment type="function">
    <text evidence="9">Key enzyme in the regulation of glycerol uptake and metabolism. Catalyzes the phosphorylation of glycerol to yield sn-glycerol 3-phosphate.</text>
</comment>
<dbReference type="Proteomes" id="UP000183208">
    <property type="component" value="Unassembled WGS sequence"/>
</dbReference>
<evidence type="ECO:0000256" key="6">
    <source>
        <dbReference type="ARBA" id="ARBA00022798"/>
    </source>
</evidence>
<comment type="similarity">
    <text evidence="2 9 10">Belongs to the FGGY kinase family.</text>
</comment>
<feature type="binding site" evidence="9">
    <location>
        <position position="13"/>
    </location>
    <ligand>
        <name>ATP</name>
        <dbReference type="ChEBI" id="CHEBI:30616"/>
    </ligand>
</feature>
<comment type="caution">
    <text evidence="9">Lacks conserved residue(s) required for the propagation of feature annotation.</text>
</comment>
<sequence length="501" mass="54047">MSFVLAIDQGTTSSRAIVFRSDISVAATAQAEFPQHFPASGWVEHEPEDIWTSTVMVCRDALEKAGLKAKDIAAIGITNQRETTVVWDRATGQAVHRAIVWQDRRTADVCARLKAEGHEPAISAKTGLIIDPYFSGTKVAWILDHVPGARARAERGELMFGTVDCYLLWRLTAGRVHATDATNASRTLLFNIHTGEWDDDLLKLLRVPRSMLPEVKDSSAKFGDSDASLFGGPIAISGIAGDQQAATIGQACFTPGMMKSTYGTGCFALLNTGTTPVASKNKLLTTIAYQLKGKRTYALEGSIFVAGSAVQWLRDGLGIIKQASETGPLADKSDSMQSVYLVPAFVGLGAPYWNPRVRGALFGLTRNTGPAELAHAALESVCYQTFDLWAAMRADWPDAKGANIVLRVDGGMTASDWTMQRLADLLDAPVDRPMIQETTALGAAYLAGLAAGVYPEPAKFADNWRLEHRFKPAMSQATRERKLAGWARAVKGVLASDEGEG</sequence>
<dbReference type="PROSITE" id="PS00933">
    <property type="entry name" value="FGGY_KINASES_1"/>
    <property type="match status" value="1"/>
</dbReference>
<evidence type="ECO:0000256" key="5">
    <source>
        <dbReference type="ARBA" id="ARBA00022777"/>
    </source>
</evidence>
<dbReference type="Gene3D" id="3.30.420.40">
    <property type="match status" value="2"/>
</dbReference>
<evidence type="ECO:0000259" key="12">
    <source>
        <dbReference type="Pfam" id="PF02782"/>
    </source>
</evidence>
<dbReference type="NCBIfam" id="TIGR01311">
    <property type="entry name" value="glycerol_kin"/>
    <property type="match status" value="1"/>
</dbReference>
<feature type="binding site" evidence="9">
    <location>
        <position position="82"/>
    </location>
    <ligand>
        <name>glycerol</name>
        <dbReference type="ChEBI" id="CHEBI:17754"/>
    </ligand>
</feature>
<keyword evidence="3 9" id="KW-0808">Transferase</keyword>
<feature type="binding site" evidence="9">
    <location>
        <position position="12"/>
    </location>
    <ligand>
        <name>ATP</name>
        <dbReference type="ChEBI" id="CHEBI:30616"/>
    </ligand>
</feature>
<keyword evidence="7 9" id="KW-0067">ATP-binding</keyword>
<dbReference type="InterPro" id="IPR018484">
    <property type="entry name" value="FGGY_N"/>
</dbReference>
<feature type="binding site" evidence="9">
    <location>
        <position position="81"/>
    </location>
    <ligand>
        <name>sn-glycerol 3-phosphate</name>
        <dbReference type="ChEBI" id="CHEBI:57597"/>
    </ligand>
</feature>
<comment type="catalytic activity">
    <reaction evidence="8 9">
        <text>glycerol + ATP = sn-glycerol 3-phosphate + ADP + H(+)</text>
        <dbReference type="Rhea" id="RHEA:21644"/>
        <dbReference type="ChEBI" id="CHEBI:15378"/>
        <dbReference type="ChEBI" id="CHEBI:17754"/>
        <dbReference type="ChEBI" id="CHEBI:30616"/>
        <dbReference type="ChEBI" id="CHEBI:57597"/>
        <dbReference type="ChEBI" id="CHEBI:456216"/>
        <dbReference type="EC" id="2.7.1.30"/>
    </reaction>
</comment>
<dbReference type="InterPro" id="IPR005999">
    <property type="entry name" value="Glycerol_kin"/>
</dbReference>
<dbReference type="InterPro" id="IPR018485">
    <property type="entry name" value="FGGY_C"/>
</dbReference>
<gene>
    <name evidence="9" type="primary">glpK</name>
    <name evidence="13" type="ORF">SAMN05444171_2741</name>
</gene>
<comment type="activity regulation">
    <text evidence="9">Inhibited by fructose 1,6-bisphosphate (FBP).</text>
</comment>
<organism evidence="13 14">
    <name type="scientific">Bradyrhizobium lablabi</name>
    <dbReference type="NCBI Taxonomy" id="722472"/>
    <lineage>
        <taxon>Bacteria</taxon>
        <taxon>Pseudomonadati</taxon>
        <taxon>Pseudomonadota</taxon>
        <taxon>Alphaproteobacteria</taxon>
        <taxon>Hyphomicrobiales</taxon>
        <taxon>Nitrobacteraceae</taxon>
        <taxon>Bradyrhizobium</taxon>
    </lineage>
</organism>
<keyword evidence="6 9" id="KW-0319">Glycerol metabolism</keyword>
<feature type="binding site" evidence="9">
    <location>
        <position position="82"/>
    </location>
    <ligand>
        <name>sn-glycerol 3-phosphate</name>
        <dbReference type="ChEBI" id="CHEBI:57597"/>
    </ligand>
</feature>
<name>A0A1M6XFK0_9BRAD</name>
<feature type="binding site" evidence="9">
    <location>
        <position position="242"/>
    </location>
    <ligand>
        <name>glycerol</name>
        <dbReference type="ChEBI" id="CHEBI:17754"/>
    </ligand>
</feature>
<feature type="binding site" evidence="9">
    <location>
        <position position="11"/>
    </location>
    <ligand>
        <name>ADP</name>
        <dbReference type="ChEBI" id="CHEBI:456216"/>
    </ligand>
</feature>
<evidence type="ECO:0000313" key="14">
    <source>
        <dbReference type="Proteomes" id="UP000183208"/>
    </source>
</evidence>
<dbReference type="GO" id="GO:0005829">
    <property type="term" value="C:cytosol"/>
    <property type="evidence" value="ECO:0007669"/>
    <property type="project" value="TreeGrafter"/>
</dbReference>
<dbReference type="PIRSF" id="PIRSF000538">
    <property type="entry name" value="GlpK"/>
    <property type="match status" value="1"/>
</dbReference>
<dbReference type="GO" id="GO:0005524">
    <property type="term" value="F:ATP binding"/>
    <property type="evidence" value="ECO:0007669"/>
    <property type="project" value="UniProtKB-UniRule"/>
</dbReference>
<dbReference type="PANTHER" id="PTHR10196:SF78">
    <property type="entry name" value="GLYCEROL KINASE"/>
    <property type="match status" value="1"/>
</dbReference>
<dbReference type="InterPro" id="IPR018483">
    <property type="entry name" value="Carb_kinase_FGGY_CS"/>
</dbReference>
<dbReference type="RefSeq" id="WP_074819750.1">
    <property type="nucleotide sequence ID" value="NZ_FNTI01000001.1"/>
</dbReference>
<keyword evidence="4 9" id="KW-0547">Nucleotide-binding</keyword>
<feature type="binding site" evidence="9">
    <location>
        <position position="81"/>
    </location>
    <ligand>
        <name>glycerol</name>
        <dbReference type="ChEBI" id="CHEBI:17754"/>
    </ligand>
</feature>
<evidence type="ECO:0000256" key="3">
    <source>
        <dbReference type="ARBA" id="ARBA00022679"/>
    </source>
</evidence>
<dbReference type="Pfam" id="PF00370">
    <property type="entry name" value="FGGY_N"/>
    <property type="match status" value="1"/>
</dbReference>
<dbReference type="PROSITE" id="PS00445">
    <property type="entry name" value="FGGY_KINASES_2"/>
    <property type="match status" value="1"/>
</dbReference>
<feature type="binding site" evidence="9">
    <location>
        <position position="264"/>
    </location>
    <ligand>
        <name>ATP</name>
        <dbReference type="ChEBI" id="CHEBI:30616"/>
    </ligand>
</feature>
<evidence type="ECO:0000256" key="7">
    <source>
        <dbReference type="ARBA" id="ARBA00022840"/>
    </source>
</evidence>
<reference evidence="13 14" key="1">
    <citation type="submission" date="2016-10" db="EMBL/GenBank/DDBJ databases">
        <authorList>
            <person name="de Groot N.N."/>
        </authorList>
    </citation>
    <scope>NUCLEOTIDE SEQUENCE [LARGE SCALE GENOMIC DNA]</scope>
    <source>
        <strain evidence="13 14">GAS522</strain>
    </source>
</reference>
<evidence type="ECO:0000256" key="10">
    <source>
        <dbReference type="RuleBase" id="RU003733"/>
    </source>
</evidence>
<proteinExistence type="inferred from homology"/>
<dbReference type="EMBL" id="FNTI01000001">
    <property type="protein sequence ID" value="SEC97824.1"/>
    <property type="molecule type" value="Genomic_DNA"/>
</dbReference>
<evidence type="ECO:0000256" key="8">
    <source>
        <dbReference type="ARBA" id="ARBA00052101"/>
    </source>
</evidence>
<feature type="binding site" evidence="9">
    <location>
        <position position="15"/>
    </location>
    <ligand>
        <name>ADP</name>
        <dbReference type="ChEBI" id="CHEBI:456216"/>
    </ligand>
</feature>